<keyword evidence="1" id="KW-1133">Transmembrane helix</keyword>
<evidence type="ECO:0000256" key="1">
    <source>
        <dbReference type="SAM" id="Phobius"/>
    </source>
</evidence>
<name>A0AA39QHZ3_9AGAR</name>
<dbReference type="AlphaFoldDB" id="A0AA39QHZ3"/>
<reference evidence="2" key="1">
    <citation type="submission" date="2023-06" db="EMBL/GenBank/DDBJ databases">
        <authorList>
            <consortium name="Lawrence Berkeley National Laboratory"/>
            <person name="Ahrendt S."/>
            <person name="Sahu N."/>
            <person name="Indic B."/>
            <person name="Wong-Bajracharya J."/>
            <person name="Merenyi Z."/>
            <person name="Ke H.-M."/>
            <person name="Monk M."/>
            <person name="Kocsube S."/>
            <person name="Drula E."/>
            <person name="Lipzen A."/>
            <person name="Balint B."/>
            <person name="Henrissat B."/>
            <person name="Andreopoulos B."/>
            <person name="Martin F.M."/>
            <person name="Harder C.B."/>
            <person name="Rigling D."/>
            <person name="Ford K.L."/>
            <person name="Foster G.D."/>
            <person name="Pangilinan J."/>
            <person name="Papanicolaou A."/>
            <person name="Barry K."/>
            <person name="LaButti K."/>
            <person name="Viragh M."/>
            <person name="Koriabine M."/>
            <person name="Yan M."/>
            <person name="Riley R."/>
            <person name="Champramary S."/>
            <person name="Plett K.L."/>
            <person name="Tsai I.J."/>
            <person name="Slot J."/>
            <person name="Sipos G."/>
            <person name="Plett J."/>
            <person name="Nagy L.G."/>
            <person name="Grigoriev I.V."/>
        </authorList>
    </citation>
    <scope>NUCLEOTIDE SEQUENCE</scope>
    <source>
        <strain evidence="2">HWK02</strain>
    </source>
</reference>
<accession>A0AA39QHZ3</accession>
<keyword evidence="1" id="KW-0812">Transmembrane</keyword>
<organism evidence="2 3">
    <name type="scientific">Armillaria luteobubalina</name>
    <dbReference type="NCBI Taxonomy" id="153913"/>
    <lineage>
        <taxon>Eukaryota</taxon>
        <taxon>Fungi</taxon>
        <taxon>Dikarya</taxon>
        <taxon>Basidiomycota</taxon>
        <taxon>Agaricomycotina</taxon>
        <taxon>Agaricomycetes</taxon>
        <taxon>Agaricomycetidae</taxon>
        <taxon>Agaricales</taxon>
        <taxon>Marasmiineae</taxon>
        <taxon>Physalacriaceae</taxon>
        <taxon>Armillaria</taxon>
    </lineage>
</organism>
<evidence type="ECO:0000313" key="3">
    <source>
        <dbReference type="Proteomes" id="UP001175228"/>
    </source>
</evidence>
<dbReference type="EMBL" id="JAUEPU010000005">
    <property type="protein sequence ID" value="KAK0501953.1"/>
    <property type="molecule type" value="Genomic_DNA"/>
</dbReference>
<keyword evidence="1" id="KW-0472">Membrane</keyword>
<sequence length="241" mass="26333">MACCQSWTEWWSELEDSLFPLLRRSVSNGGFRGDLHIVFETHALPDSAPSVEGSTLYAGVGGARGSTLCLRFIPYQAVRFTLSARPVVTITDVKSIWASDGISLTIGTGFIYDAFFESYFKAHTKSQGCFVVLSSTEFMLAFFILYEFLSSFCSGMDRAGQTSGAIVQVCPVNVLSRRDQTWENCGCVIRGANHGSADPVKIQDTSNAAATADIIKWCSGWYNAADCSVFVTSNTGRKRLC</sequence>
<comment type="caution">
    <text evidence="2">The sequence shown here is derived from an EMBL/GenBank/DDBJ whole genome shotgun (WGS) entry which is preliminary data.</text>
</comment>
<feature type="transmembrane region" description="Helical" evidence="1">
    <location>
        <begin position="130"/>
        <end position="149"/>
    </location>
</feature>
<proteinExistence type="predicted"/>
<keyword evidence="3" id="KW-1185">Reference proteome</keyword>
<evidence type="ECO:0000313" key="2">
    <source>
        <dbReference type="EMBL" id="KAK0501953.1"/>
    </source>
</evidence>
<dbReference type="Proteomes" id="UP001175228">
    <property type="component" value="Unassembled WGS sequence"/>
</dbReference>
<protein>
    <submittedName>
        <fullName evidence="2">Uncharacterized protein</fullName>
    </submittedName>
</protein>
<gene>
    <name evidence="2" type="ORF">EDD18DRAFT_1100453</name>
</gene>